<evidence type="ECO:0000259" key="11">
    <source>
        <dbReference type="PROSITE" id="PS50011"/>
    </source>
</evidence>
<feature type="chain" id="PRO_5047090070" description="Protein kinase domain-containing protein" evidence="10">
    <location>
        <begin position="26"/>
        <end position="774"/>
    </location>
</feature>
<dbReference type="Pfam" id="PF13855">
    <property type="entry name" value="LRR_8"/>
    <property type="match status" value="1"/>
</dbReference>
<dbReference type="Gene3D" id="3.80.10.10">
    <property type="entry name" value="Ribonuclease Inhibitor"/>
    <property type="match status" value="2"/>
</dbReference>
<keyword evidence="10" id="KW-0732">Signal</keyword>
<reference evidence="12 13" key="1">
    <citation type="journal article" date="2024" name="G3 (Bethesda)">
        <title>Genome assembly of Hibiscus sabdariffa L. provides insights into metabolisms of medicinal natural products.</title>
        <authorList>
            <person name="Kim T."/>
        </authorList>
    </citation>
    <scope>NUCLEOTIDE SEQUENCE [LARGE SCALE GENOMIC DNA]</scope>
    <source>
        <strain evidence="12">TK-2024</strain>
        <tissue evidence="12">Old leaves</tissue>
    </source>
</reference>
<evidence type="ECO:0000256" key="7">
    <source>
        <dbReference type="ARBA" id="ARBA00022989"/>
    </source>
</evidence>
<proteinExistence type="inferred from homology"/>
<dbReference type="Proteomes" id="UP001396334">
    <property type="component" value="Unassembled WGS sequence"/>
</dbReference>
<evidence type="ECO:0000256" key="9">
    <source>
        <dbReference type="SAM" id="Phobius"/>
    </source>
</evidence>
<dbReference type="InterPro" id="IPR032675">
    <property type="entry name" value="LRR_dom_sf"/>
</dbReference>
<dbReference type="Gene3D" id="3.30.200.20">
    <property type="entry name" value="Phosphorylase Kinase, domain 1"/>
    <property type="match status" value="1"/>
</dbReference>
<dbReference type="InterPro" id="IPR043129">
    <property type="entry name" value="ATPase_NBD"/>
</dbReference>
<dbReference type="InterPro" id="IPR046959">
    <property type="entry name" value="PRK1-6/SRF4-like"/>
</dbReference>
<dbReference type="Pfam" id="PF00560">
    <property type="entry name" value="LRR_1"/>
    <property type="match status" value="1"/>
</dbReference>
<evidence type="ECO:0000256" key="1">
    <source>
        <dbReference type="ARBA" id="ARBA00004245"/>
    </source>
</evidence>
<dbReference type="PANTHER" id="PTHR48007">
    <property type="entry name" value="LEUCINE-RICH REPEAT RECEPTOR-LIKE PROTEIN KINASE PXC1"/>
    <property type="match status" value="1"/>
</dbReference>
<dbReference type="PROSITE" id="PS01132">
    <property type="entry name" value="ACTINS_ACT_LIKE"/>
    <property type="match status" value="1"/>
</dbReference>
<protein>
    <recommendedName>
        <fullName evidence="11">Protein kinase domain-containing protein</fullName>
    </recommendedName>
</protein>
<comment type="subcellular location">
    <subcellularLocation>
        <location evidence="1">Cytoplasm</location>
        <location evidence="1">Cytoskeleton</location>
    </subcellularLocation>
    <subcellularLocation>
        <location evidence="2">Membrane</location>
    </subcellularLocation>
</comment>
<dbReference type="SUPFAM" id="SSF53067">
    <property type="entry name" value="Actin-like ATPase domain"/>
    <property type="match status" value="1"/>
</dbReference>
<keyword evidence="13" id="KW-1185">Reference proteome</keyword>
<dbReference type="InterPro" id="IPR001611">
    <property type="entry name" value="Leu-rich_rpt"/>
</dbReference>
<gene>
    <name evidence="12" type="ORF">V6N11_066849</name>
</gene>
<evidence type="ECO:0000256" key="6">
    <source>
        <dbReference type="ARBA" id="ARBA00022737"/>
    </source>
</evidence>
<evidence type="ECO:0000256" key="8">
    <source>
        <dbReference type="ARBA" id="ARBA00023136"/>
    </source>
</evidence>
<dbReference type="SUPFAM" id="SSF52058">
    <property type="entry name" value="L domain-like"/>
    <property type="match status" value="1"/>
</dbReference>
<dbReference type="InterPro" id="IPR013210">
    <property type="entry name" value="LRR_N_plant-typ"/>
</dbReference>
<dbReference type="Pfam" id="PF07714">
    <property type="entry name" value="PK_Tyr_Ser-Thr"/>
    <property type="match status" value="1"/>
</dbReference>
<comment type="similarity">
    <text evidence="3">Belongs to the actin family.</text>
</comment>
<dbReference type="InterPro" id="IPR020902">
    <property type="entry name" value="Actin/actin-like_CS"/>
</dbReference>
<keyword evidence="5 9" id="KW-0812">Transmembrane</keyword>
<evidence type="ECO:0000256" key="10">
    <source>
        <dbReference type="SAM" id="SignalP"/>
    </source>
</evidence>
<feature type="transmembrane region" description="Helical" evidence="9">
    <location>
        <begin position="248"/>
        <end position="270"/>
    </location>
</feature>
<dbReference type="Gene3D" id="3.30.420.40">
    <property type="match status" value="1"/>
</dbReference>
<dbReference type="PANTHER" id="PTHR48007:SF29">
    <property type="entry name" value="POLLEN RECEPTOR-LIKE KINASE 3"/>
    <property type="match status" value="1"/>
</dbReference>
<organism evidence="12 13">
    <name type="scientific">Hibiscus sabdariffa</name>
    <name type="common">roselle</name>
    <dbReference type="NCBI Taxonomy" id="183260"/>
    <lineage>
        <taxon>Eukaryota</taxon>
        <taxon>Viridiplantae</taxon>
        <taxon>Streptophyta</taxon>
        <taxon>Embryophyta</taxon>
        <taxon>Tracheophyta</taxon>
        <taxon>Spermatophyta</taxon>
        <taxon>Magnoliopsida</taxon>
        <taxon>eudicotyledons</taxon>
        <taxon>Gunneridae</taxon>
        <taxon>Pentapetalae</taxon>
        <taxon>rosids</taxon>
        <taxon>malvids</taxon>
        <taxon>Malvales</taxon>
        <taxon>Malvaceae</taxon>
        <taxon>Malvoideae</taxon>
        <taxon>Hibiscus</taxon>
    </lineage>
</organism>
<evidence type="ECO:0000313" key="12">
    <source>
        <dbReference type="EMBL" id="KAK9027000.1"/>
    </source>
</evidence>
<name>A0ABR2SP56_9ROSI</name>
<comment type="caution">
    <text evidence="12">The sequence shown here is derived from an EMBL/GenBank/DDBJ whole genome shotgun (WGS) entry which is preliminary data.</text>
</comment>
<evidence type="ECO:0000256" key="5">
    <source>
        <dbReference type="ARBA" id="ARBA00022692"/>
    </source>
</evidence>
<sequence length="774" mass="85866">MAAAVFIGSLLLVLLASIILFPTLCFSRSDAESLLEFKKSLKNGDSKLNNWIPRSSPCPKKWIGVMCHGKAITGLHLTNLGLTGSIDVKALTPLHSLRTISLVNNRFTGPIPEFNKLGALKAIYLSNNQFTGEIPDDYFDSMGSLKKVWLNDNNFTGKIPSSLMQLPLLMELHLEGNQFSGKIPDLMYPNVLKSLNLTSNKLEGDIPKSFSKFNASTFDRNVELCGKQFRSHCIIHPTLDKSASPSTVSIIIISVSVVVVFFFVIAILVSTTHDEEHDLRSINSSGDSFRHVHNVADSTRSKSVESSWKYSLSLNIKRGLSHRVNKNKTNDLIMVNAEKVAFGLEDLMKASVEMLENGVLGSAYKAMMENGTVVVVKKTREMNKLGKEKFGIEMKRFGEFKHPNVLVPLAFQFRKEEKLIVSEYMPCGSLLYALHGDRGVFHAKLNWQNRLKIIKGIAEGLGYIHTQLATYVVPHGNLKTSNVLLSETYDPLLSDYGFYPFVDSDTAAQGLFAYRSPECLQNQQHVSPKSDVYCFGVVILEVMTGKYPSQYLNGEDGGIDVVQWAQSSISENHVEELIDPEILSSGSINQMVKIIKIGVTCTKSDPDQRLNLSDVISKIQEVMSRTSTNQTCHVRDHTFVKELRVNIEEYPVLLTEAPLNPRINKENSGNPAWSFRVGYSGGLIALFQRTTGKSNLKTFTLNIKGTGNRSGHKKTALVHSNAQKFCSIQTGWEGNRVVSTLMPGLADRLVKEVSSFAPPTSRVRVTVVAAPDRK</sequence>
<dbReference type="Gene3D" id="1.10.510.10">
    <property type="entry name" value="Transferase(Phosphotransferase) domain 1"/>
    <property type="match status" value="1"/>
</dbReference>
<dbReference type="SUPFAM" id="SSF56112">
    <property type="entry name" value="Protein kinase-like (PK-like)"/>
    <property type="match status" value="1"/>
</dbReference>
<keyword evidence="8 9" id="KW-0472">Membrane</keyword>
<dbReference type="InterPro" id="IPR001245">
    <property type="entry name" value="Ser-Thr/Tyr_kinase_cat_dom"/>
</dbReference>
<dbReference type="EMBL" id="JBBPBN010000012">
    <property type="protein sequence ID" value="KAK9027000.1"/>
    <property type="molecule type" value="Genomic_DNA"/>
</dbReference>
<feature type="signal peptide" evidence="10">
    <location>
        <begin position="1"/>
        <end position="25"/>
    </location>
</feature>
<keyword evidence="4" id="KW-0433">Leucine-rich repeat</keyword>
<dbReference type="InterPro" id="IPR000719">
    <property type="entry name" value="Prot_kinase_dom"/>
</dbReference>
<dbReference type="InterPro" id="IPR011009">
    <property type="entry name" value="Kinase-like_dom_sf"/>
</dbReference>
<evidence type="ECO:0000313" key="13">
    <source>
        <dbReference type="Proteomes" id="UP001396334"/>
    </source>
</evidence>
<evidence type="ECO:0000256" key="3">
    <source>
        <dbReference type="ARBA" id="ARBA00006752"/>
    </source>
</evidence>
<evidence type="ECO:0000256" key="4">
    <source>
        <dbReference type="ARBA" id="ARBA00022614"/>
    </source>
</evidence>
<accession>A0ABR2SP56</accession>
<keyword evidence="6" id="KW-0677">Repeat</keyword>
<dbReference type="Pfam" id="PF08263">
    <property type="entry name" value="LRRNT_2"/>
    <property type="match status" value="1"/>
</dbReference>
<dbReference type="PROSITE" id="PS50011">
    <property type="entry name" value="PROTEIN_KINASE_DOM"/>
    <property type="match status" value="1"/>
</dbReference>
<feature type="domain" description="Protein kinase" evidence="11">
    <location>
        <begin position="349"/>
        <end position="640"/>
    </location>
</feature>
<keyword evidence="7 9" id="KW-1133">Transmembrane helix</keyword>
<evidence type="ECO:0000256" key="2">
    <source>
        <dbReference type="ARBA" id="ARBA00004370"/>
    </source>
</evidence>